<dbReference type="AlphaFoldDB" id="A0AAN6D4Y0"/>
<evidence type="ECO:0000259" key="14">
    <source>
        <dbReference type="Pfam" id="PF08288"/>
    </source>
</evidence>
<evidence type="ECO:0000256" key="11">
    <source>
        <dbReference type="ARBA" id="ARBA00068617"/>
    </source>
</evidence>
<dbReference type="InterPro" id="IPR013234">
    <property type="entry name" value="PIGA_GPI_anchor_biosynthesis"/>
</dbReference>
<dbReference type="Pfam" id="PF08288">
    <property type="entry name" value="PIGA"/>
    <property type="match status" value="1"/>
</dbReference>
<keyword evidence="7" id="KW-0328">Glycosyltransferase</keyword>
<protein>
    <recommendedName>
        <fullName evidence="11">Phosphatidylinositol N-acetylglucosaminyltransferase GPI3 subunit</fullName>
        <ecNumber evidence="5">2.4.1.198</ecNumber>
    </recommendedName>
    <alternativeName>
        <fullName evidence="10">GlcNAc-PI synthesis protein</fullName>
    </alternativeName>
</protein>
<evidence type="ECO:0000256" key="1">
    <source>
        <dbReference type="ARBA" id="ARBA00003265"/>
    </source>
</evidence>
<dbReference type="InterPro" id="IPR039507">
    <property type="entry name" value="PIG-A/GPI3"/>
</dbReference>
<comment type="caution">
    <text evidence="15">The sequence shown here is derived from an EMBL/GenBank/DDBJ whole genome shotgun (WGS) entry which is preliminary data.</text>
</comment>
<evidence type="ECO:0000256" key="8">
    <source>
        <dbReference type="ARBA" id="ARBA00022679"/>
    </source>
</evidence>
<dbReference type="SUPFAM" id="SSF53756">
    <property type="entry name" value="UDP-Glycosyltransferase/glycogen phosphorylase"/>
    <property type="match status" value="1"/>
</dbReference>
<dbReference type="Proteomes" id="UP000697297">
    <property type="component" value="Unassembled WGS sequence"/>
</dbReference>
<dbReference type="CDD" id="cd03796">
    <property type="entry name" value="GT4_PIG-A-like"/>
    <property type="match status" value="1"/>
</dbReference>
<keyword evidence="12" id="KW-0812">Transmembrane</keyword>
<organism evidence="15 18">
    <name type="scientific">Ogataea haglerorum</name>
    <dbReference type="NCBI Taxonomy" id="1937702"/>
    <lineage>
        <taxon>Eukaryota</taxon>
        <taxon>Fungi</taxon>
        <taxon>Dikarya</taxon>
        <taxon>Ascomycota</taxon>
        <taxon>Saccharomycotina</taxon>
        <taxon>Pichiomycetes</taxon>
        <taxon>Pichiales</taxon>
        <taxon>Pichiaceae</taxon>
        <taxon>Ogataea</taxon>
    </lineage>
</organism>
<dbReference type="InterPro" id="IPR001296">
    <property type="entry name" value="Glyco_trans_1"/>
</dbReference>
<dbReference type="GO" id="GO:0000506">
    <property type="term" value="C:glycosylphosphatidylinositol-N-acetylglucosaminyltransferase (GPI-GnT) complex"/>
    <property type="evidence" value="ECO:0007669"/>
    <property type="project" value="InterPro"/>
</dbReference>
<evidence type="ECO:0000256" key="7">
    <source>
        <dbReference type="ARBA" id="ARBA00022676"/>
    </source>
</evidence>
<dbReference type="Proteomes" id="UP000738402">
    <property type="component" value="Unassembled WGS sequence"/>
</dbReference>
<feature type="domain" description="PIGA GPI anchor biosynthesis" evidence="14">
    <location>
        <begin position="36"/>
        <end position="125"/>
    </location>
</feature>
<keyword evidence="17" id="KW-1185">Reference proteome</keyword>
<dbReference type="EC" id="2.4.1.198" evidence="5"/>
<evidence type="ECO:0000313" key="18">
    <source>
        <dbReference type="Proteomes" id="UP000738402"/>
    </source>
</evidence>
<comment type="subcellular location">
    <subcellularLocation>
        <location evidence="2">Endoplasmic reticulum membrane</location>
    </subcellularLocation>
</comment>
<feature type="transmembrane region" description="Helical" evidence="12">
    <location>
        <begin position="386"/>
        <end position="409"/>
    </location>
</feature>
<evidence type="ECO:0000313" key="15">
    <source>
        <dbReference type="EMBL" id="KAG7727058.1"/>
    </source>
</evidence>
<dbReference type="FunFam" id="3.40.50.2000:FF:000053">
    <property type="entry name" value="Phosphatidylinositol N-acetylglucosaminyltransferase GPI3 subunit"/>
    <property type="match status" value="1"/>
</dbReference>
<keyword evidence="9" id="KW-0256">Endoplasmic reticulum</keyword>
<dbReference type="EMBL" id="JAHLUN010000009">
    <property type="protein sequence ID" value="KAG7764127.1"/>
    <property type="molecule type" value="Genomic_DNA"/>
</dbReference>
<evidence type="ECO:0000259" key="13">
    <source>
        <dbReference type="Pfam" id="PF00534"/>
    </source>
</evidence>
<keyword evidence="8" id="KW-0808">Transferase</keyword>
<keyword evidence="12" id="KW-0472">Membrane</keyword>
<comment type="function">
    <text evidence="1">Catalytic subunit in the complex catalyzing the transfer of N-acetylglucosamine from UDP-N-acetylglucosamine to phosphatidylinositol, the first step of GPI biosynthesis.</text>
</comment>
<accession>A0AAN6D4Y0</accession>
<evidence type="ECO:0000256" key="10">
    <source>
        <dbReference type="ARBA" id="ARBA00032160"/>
    </source>
</evidence>
<gene>
    <name evidence="15" type="ORF">KL933_002767</name>
    <name evidence="16" type="ORF">KL946_003567</name>
</gene>
<evidence type="ECO:0000313" key="17">
    <source>
        <dbReference type="Proteomes" id="UP000697297"/>
    </source>
</evidence>
<evidence type="ECO:0000256" key="9">
    <source>
        <dbReference type="ARBA" id="ARBA00022824"/>
    </source>
</evidence>
<evidence type="ECO:0000256" key="12">
    <source>
        <dbReference type="SAM" id="Phobius"/>
    </source>
</evidence>
<evidence type="ECO:0000256" key="4">
    <source>
        <dbReference type="ARBA" id="ARBA00006122"/>
    </source>
</evidence>
<dbReference type="PANTHER" id="PTHR45871:SF1">
    <property type="entry name" value="PHOSPHATIDYLINOSITOL N-ACETYLGLUCOSAMINYLTRANSFERASE SUBUNIT A"/>
    <property type="match status" value="1"/>
</dbReference>
<dbReference type="Pfam" id="PF00534">
    <property type="entry name" value="Glycos_transf_1"/>
    <property type="match status" value="1"/>
</dbReference>
<proteinExistence type="inferred from homology"/>
<dbReference type="PANTHER" id="PTHR45871">
    <property type="entry name" value="N-ACETYLGLUCOSAMINYL-PHOSPHATIDYLINOSITOL BIOSYNTHETIC PROTEIN"/>
    <property type="match status" value="1"/>
</dbReference>
<evidence type="ECO:0000256" key="6">
    <source>
        <dbReference type="ARBA" id="ARBA00022502"/>
    </source>
</evidence>
<keyword evidence="12" id="KW-1133">Transmembrane helix</keyword>
<feature type="domain" description="Glycosyl transferase family 1" evidence="13">
    <location>
        <begin position="183"/>
        <end position="330"/>
    </location>
</feature>
<dbReference type="GO" id="GO:0006506">
    <property type="term" value="P:GPI anchor biosynthetic process"/>
    <property type="evidence" value="ECO:0007669"/>
    <property type="project" value="UniProtKB-KW"/>
</dbReference>
<dbReference type="Gene3D" id="3.40.50.2000">
    <property type="entry name" value="Glycogen Phosphorylase B"/>
    <property type="match status" value="2"/>
</dbReference>
<dbReference type="GO" id="GO:0017176">
    <property type="term" value="F:phosphatidylinositol N-acetylglucosaminyltransferase activity"/>
    <property type="evidence" value="ECO:0007669"/>
    <property type="project" value="UniProtKB-EC"/>
</dbReference>
<evidence type="ECO:0000256" key="5">
    <source>
        <dbReference type="ARBA" id="ARBA00012420"/>
    </source>
</evidence>
<dbReference type="EMBL" id="JAHLUH010000007">
    <property type="protein sequence ID" value="KAG7727058.1"/>
    <property type="molecule type" value="Genomic_DNA"/>
</dbReference>
<evidence type="ECO:0000256" key="2">
    <source>
        <dbReference type="ARBA" id="ARBA00004586"/>
    </source>
</evidence>
<comment type="pathway">
    <text evidence="3">Glycolipid biosynthesis; glycosylphosphatidylinositol-anchor biosynthesis.</text>
</comment>
<name>A0AAN6D4Y0_9ASCO</name>
<sequence>MISDFFYPQPGGMELHIYHLSQKLIARGHSVVVITHAYGDRTGVRMLTNGLKVYYVPFFIIYRQTTFPTVFSLFPILRQILIRESIDIVHGHGTFSSMCHEAILHANTMGIKTVFTDHSLFGFADVGSILGNKLLKFTLTNIGHVICVSHTCKENTVLRASLDPSSVSVIPNAVIADDFKPAEVKPSLKKITVVVISRLFQNKGADLLTAIIPRLCSTRPDIHFLIAGDGPKFIDLEQMREKHQLQDRVELIGSIRHQQVRDVMVQGHIYLHPSLTEAFGTVLVEAASCGLLVVTTKVGGIPEVLPNKMTVFADPDEESLVDAVNLAVRKLKENKIDTSSFHEEVKKMYDWGDIAKRTEKVYNMVFERESPSLVDVLIKYYNCGPWAGLLFILCVVVDLFILEFLTWWWPECDIDKVKKWPQKKAQIDK</sequence>
<evidence type="ECO:0000256" key="3">
    <source>
        <dbReference type="ARBA" id="ARBA00004687"/>
    </source>
</evidence>
<evidence type="ECO:0000313" key="16">
    <source>
        <dbReference type="EMBL" id="KAG7764127.1"/>
    </source>
</evidence>
<keyword evidence="6" id="KW-0337">GPI-anchor biosynthesis</keyword>
<comment type="similarity">
    <text evidence="4">Belongs to the glycosyltransferase group 1 family.</text>
</comment>
<dbReference type="FunFam" id="3.40.50.2000:FF:000026">
    <property type="entry name" value="Phosphatidylinositol N-acetylglucosaminyltransferase subunit A"/>
    <property type="match status" value="1"/>
</dbReference>
<reference evidence="15 17" key="1">
    <citation type="journal article" date="2021" name="G3 (Bethesda)">
        <title>Genomic diversity, chromosomal rearrangements, and interspecies hybridization in the ogataea polymorpha species complex.</title>
        <authorList>
            <person name="Hanson S.J."/>
            <person name="Cinneide E.O."/>
            <person name="Salzberg L.I."/>
            <person name="Wolfe K.H."/>
            <person name="McGowan J."/>
            <person name="Fitzpatrick D.A."/>
            <person name="Matlin K."/>
        </authorList>
    </citation>
    <scope>NUCLEOTIDE SEQUENCE</scope>
    <source>
        <strain evidence="16">81-436-3</strain>
        <strain evidence="15">83-405-1</strain>
    </source>
</reference>